<dbReference type="RefSeq" id="WP_126982757.1">
    <property type="nucleotide sequence ID" value="NZ_CP034670.1"/>
</dbReference>
<evidence type="ECO:0000313" key="2">
    <source>
        <dbReference type="Proteomes" id="UP000282435"/>
    </source>
</evidence>
<accession>A0A3S9SI54</accession>
<dbReference type="OrthoDB" id="8611754at2"/>
<dbReference type="Proteomes" id="UP000282435">
    <property type="component" value="Chromosome"/>
</dbReference>
<name>A0A3S9SI54_EIKCO</name>
<proteinExistence type="predicted"/>
<reference evidence="1 2" key="1">
    <citation type="submission" date="2018-12" db="EMBL/GenBank/DDBJ databases">
        <title>Genome sequencing of Eikenella corrodens KCOM 3110 (= JS217).</title>
        <authorList>
            <person name="Koo J.-K."/>
            <person name="Park S.-N."/>
            <person name="Lim Y.K."/>
        </authorList>
    </citation>
    <scope>NUCLEOTIDE SEQUENCE [LARGE SCALE GENOMIC DNA]</scope>
    <source>
        <strain evidence="1 2">KCOM 3110</strain>
    </source>
</reference>
<evidence type="ECO:0000313" key="1">
    <source>
        <dbReference type="EMBL" id="AZR59202.1"/>
    </source>
</evidence>
<dbReference type="EMBL" id="CP034670">
    <property type="protein sequence ID" value="AZR59202.1"/>
    <property type="molecule type" value="Genomic_DNA"/>
</dbReference>
<sequence>MIEKKDAQHGQNENIIFTENQEDVDLDMIVNELINDKSTTLEAWLFPPEILTELPVTIDNMKNKDYSEVSYIKINDSNKIGSLLNFLRDQYKISSPSSVESSEQDFLYSRAWLEFYSKSKNIRLIVNLNNLEWTSPNILIQLKVYSENINYLYQIREIDSYALRPRISELESKAK</sequence>
<dbReference type="AlphaFoldDB" id="A0A3S9SI54"/>
<organism evidence="1 2">
    <name type="scientific">Eikenella corrodens</name>
    <dbReference type="NCBI Taxonomy" id="539"/>
    <lineage>
        <taxon>Bacteria</taxon>
        <taxon>Pseudomonadati</taxon>
        <taxon>Pseudomonadota</taxon>
        <taxon>Betaproteobacteria</taxon>
        <taxon>Neisseriales</taxon>
        <taxon>Neisseriaceae</taxon>
        <taxon>Eikenella</taxon>
    </lineage>
</organism>
<gene>
    <name evidence="1" type="ORF">ELB75_03665</name>
</gene>
<protein>
    <submittedName>
        <fullName evidence="1">Uncharacterized protein</fullName>
    </submittedName>
</protein>